<protein>
    <submittedName>
        <fullName evidence="7">Nramp family divalent metal transporter</fullName>
    </submittedName>
</protein>
<proteinExistence type="predicted"/>
<feature type="transmembrane region" description="Helical" evidence="6">
    <location>
        <begin position="47"/>
        <end position="75"/>
    </location>
</feature>
<keyword evidence="3 6" id="KW-1133">Transmembrane helix</keyword>
<dbReference type="PANTHER" id="PTHR11706">
    <property type="entry name" value="SOLUTE CARRIER PROTEIN FAMILY 11 MEMBER"/>
    <property type="match status" value="1"/>
</dbReference>
<evidence type="ECO:0000256" key="5">
    <source>
        <dbReference type="SAM" id="MobiDB-lite"/>
    </source>
</evidence>
<dbReference type="RefSeq" id="WP_390293886.1">
    <property type="nucleotide sequence ID" value="NZ_JBHSFU010000004.1"/>
</dbReference>
<feature type="transmembrane region" description="Helical" evidence="6">
    <location>
        <begin position="105"/>
        <end position="131"/>
    </location>
</feature>
<evidence type="ECO:0000256" key="3">
    <source>
        <dbReference type="ARBA" id="ARBA00022989"/>
    </source>
</evidence>
<evidence type="ECO:0000313" key="8">
    <source>
        <dbReference type="Proteomes" id="UP001595989"/>
    </source>
</evidence>
<reference evidence="8" key="1">
    <citation type="journal article" date="2019" name="Int. J. Syst. Evol. Microbiol.">
        <title>The Global Catalogue of Microorganisms (GCM) 10K type strain sequencing project: providing services to taxonomists for standard genome sequencing and annotation.</title>
        <authorList>
            <consortium name="The Broad Institute Genomics Platform"/>
            <consortium name="The Broad Institute Genome Sequencing Center for Infectious Disease"/>
            <person name="Wu L."/>
            <person name="Ma J."/>
        </authorList>
    </citation>
    <scope>NUCLEOTIDE SEQUENCE [LARGE SCALE GENOMIC DNA]</scope>
    <source>
        <strain evidence="8">CGMCC 4.7426</strain>
    </source>
</reference>
<comment type="subcellular location">
    <subcellularLocation>
        <location evidence="1">Membrane</location>
        <topology evidence="1">Multi-pass membrane protein</topology>
    </subcellularLocation>
</comment>
<gene>
    <name evidence="7" type="ORF">ACFO3D_06215</name>
</gene>
<dbReference type="PANTHER" id="PTHR11706:SF3">
    <property type="entry name" value="METAL ION TRANSPORT PROTEIN"/>
    <property type="match status" value="1"/>
</dbReference>
<name>A0ABV9DHB4_9BACI</name>
<dbReference type="Proteomes" id="UP001595989">
    <property type="component" value="Unassembled WGS sequence"/>
</dbReference>
<accession>A0ABV9DHB4</accession>
<keyword evidence="8" id="KW-1185">Reference proteome</keyword>
<dbReference type="Pfam" id="PF01566">
    <property type="entry name" value="Nramp"/>
    <property type="match status" value="1"/>
</dbReference>
<evidence type="ECO:0000256" key="4">
    <source>
        <dbReference type="ARBA" id="ARBA00023136"/>
    </source>
</evidence>
<comment type="caution">
    <text evidence="7">The sequence shown here is derived from an EMBL/GenBank/DDBJ whole genome shotgun (WGS) entry which is preliminary data.</text>
</comment>
<feature type="transmembrane region" description="Helical" evidence="6">
    <location>
        <begin position="369"/>
        <end position="391"/>
    </location>
</feature>
<feature type="transmembrane region" description="Helical" evidence="6">
    <location>
        <begin position="295"/>
        <end position="324"/>
    </location>
</feature>
<keyword evidence="4 6" id="KW-0472">Membrane</keyword>
<feature type="transmembrane region" description="Helical" evidence="6">
    <location>
        <begin position="166"/>
        <end position="190"/>
    </location>
</feature>
<feature type="transmembrane region" description="Helical" evidence="6">
    <location>
        <begin position="137"/>
        <end position="154"/>
    </location>
</feature>
<feature type="transmembrane region" description="Helical" evidence="6">
    <location>
        <begin position="403"/>
        <end position="423"/>
    </location>
</feature>
<evidence type="ECO:0000256" key="1">
    <source>
        <dbReference type="ARBA" id="ARBA00004141"/>
    </source>
</evidence>
<feature type="compositionally biased region" description="Polar residues" evidence="5">
    <location>
        <begin position="1"/>
        <end position="11"/>
    </location>
</feature>
<evidence type="ECO:0000256" key="6">
    <source>
        <dbReference type="SAM" id="Phobius"/>
    </source>
</evidence>
<feature type="region of interest" description="Disordered" evidence="5">
    <location>
        <begin position="1"/>
        <end position="23"/>
    </location>
</feature>
<evidence type="ECO:0000313" key="7">
    <source>
        <dbReference type="EMBL" id="MFC4557802.1"/>
    </source>
</evidence>
<sequence length="430" mass="46560">MNAETIDQNVEPNTTGSPNPPSTFKGKLKMVGPGFVTAATGVGTGDLIAALVAGAGFGTTLIWAIIVGSIFKFFFTEGMGRWQLATGNTILEGFHSLGKWATGYFGIYSVLWGLSYGAAAMSTSAIMMVTMFPIMPLWAWAILHGLAGMALVLTGKYKLFERVMTVMIGVMFITVVGSAVILVPDIGNIISGLVPRTGDGSLLLVMGLLGGVGGTITMASYGYWIRENKWEGKKWVPMMKLDSAVGYVITAIFTVSLLVVGAEFLFGTGIEINGEEGLVTLSNLFSEEFGELARWMFLIGAWCAAFSSLLGVWNGVPYLFADFVRIVRNKGKRSDKPVSEKDPAYRAYLLWLTFPPMLLLFFGKPVFLVILYGALGALFMPFLALTLMWLLNSNRVDAGFKNGWIANTVLTCCVLLFGYLGIIELIDMFG</sequence>
<evidence type="ECO:0000256" key="2">
    <source>
        <dbReference type="ARBA" id="ARBA00022692"/>
    </source>
</evidence>
<feature type="transmembrane region" description="Helical" evidence="6">
    <location>
        <begin position="202"/>
        <end position="224"/>
    </location>
</feature>
<dbReference type="EMBL" id="JBHSFU010000004">
    <property type="protein sequence ID" value="MFC4557802.1"/>
    <property type="molecule type" value="Genomic_DNA"/>
</dbReference>
<keyword evidence="2 6" id="KW-0812">Transmembrane</keyword>
<dbReference type="InterPro" id="IPR001046">
    <property type="entry name" value="NRAMP_fam"/>
</dbReference>
<organism evidence="7 8">
    <name type="scientific">Virgibacillus kekensis</name>
    <dbReference type="NCBI Taxonomy" id="202261"/>
    <lineage>
        <taxon>Bacteria</taxon>
        <taxon>Bacillati</taxon>
        <taxon>Bacillota</taxon>
        <taxon>Bacilli</taxon>
        <taxon>Bacillales</taxon>
        <taxon>Bacillaceae</taxon>
        <taxon>Virgibacillus</taxon>
    </lineage>
</organism>
<dbReference type="NCBIfam" id="NF037982">
    <property type="entry name" value="Nramp_1"/>
    <property type="match status" value="2"/>
</dbReference>
<feature type="transmembrane region" description="Helical" evidence="6">
    <location>
        <begin position="244"/>
        <end position="266"/>
    </location>
</feature>